<feature type="non-terminal residue" evidence="1">
    <location>
        <position position="1"/>
    </location>
</feature>
<gene>
    <name evidence="1" type="ORF">PACLA_8A053009</name>
</gene>
<name>A0A6S7GEI8_PARCT</name>
<accession>A0A6S7GEI8</accession>
<dbReference type="Pfam" id="PF00092">
    <property type="entry name" value="VWA"/>
    <property type="match status" value="1"/>
</dbReference>
<dbReference type="Proteomes" id="UP001152795">
    <property type="component" value="Unassembled WGS sequence"/>
</dbReference>
<dbReference type="AlphaFoldDB" id="A0A6S7GEI8"/>
<dbReference type="EMBL" id="CACRXK020001512">
    <property type="protein sequence ID" value="CAB3989573.1"/>
    <property type="molecule type" value="Genomic_DNA"/>
</dbReference>
<evidence type="ECO:0000313" key="1">
    <source>
        <dbReference type="EMBL" id="CAB3989573.1"/>
    </source>
</evidence>
<protein>
    <submittedName>
        <fullName evidence="1">Uncharacterized protein</fullName>
    </submittedName>
</protein>
<dbReference type="PROSITE" id="PS50234">
    <property type="entry name" value="VWFA"/>
    <property type="match status" value="1"/>
</dbReference>
<sequence length="507" mass="57997">VMNFLYSTITPKLSKMDENLSIRQIKFVVEGRKQPLIEIRERTLKNQEKFMRHRADDEYGIMTHESVTTLLKAIDEYNEGESLKSMQNRLKDIERTRHIKIWHDLSTIANHGHLVFMVSSLYDPAVHYTNAEYQNLTGCKKVDVQTKVETPEVYIVARSGSSDVEQLTYIDTRLECLEDLSVKLQTNAGNVVNDIMRFFHGDSPARQLESGQQKGGNFYCSGCGAKAQQAYDLDICFSCHYLSLTERQQLMSGQGSWWLQQEHGNVEFLDGEGAESTHSQGPLLHHFRSSNFRAEEDYLAKCWKECLENGVTLPISVVRVDDGSGQMKIIYHQQCQLQLWRVMTVMLTASESTLSSDYTGKTGLSKRTFLTPGRTFQKSRPTDTGKTGLSKPTFFRAWKSFQKSHPDTSKTELSKRTFLTARKTFQKSRPTGSSKLDIVFVLDKSGSIRPSNFDLEKKFVQKLIEFFPILPAKTRVAVVTYSTRVKLEFNFNKHINKTCLRNGIQKI</sequence>
<reference evidence="1" key="1">
    <citation type="submission" date="2020-04" db="EMBL/GenBank/DDBJ databases">
        <authorList>
            <person name="Alioto T."/>
            <person name="Alioto T."/>
            <person name="Gomez Garrido J."/>
        </authorList>
    </citation>
    <scope>NUCLEOTIDE SEQUENCE</scope>
    <source>
        <strain evidence="1">A484AB</strain>
    </source>
</reference>
<dbReference type="PANTHER" id="PTHR24020:SF87">
    <property type="entry name" value="COLLAGEN ALPHA-1(VI) CHAIN-LIKE"/>
    <property type="match status" value="1"/>
</dbReference>
<dbReference type="InterPro" id="IPR050525">
    <property type="entry name" value="ECM_Assembly_Org"/>
</dbReference>
<proteinExistence type="predicted"/>
<dbReference type="OrthoDB" id="5980153at2759"/>
<feature type="non-terminal residue" evidence="1">
    <location>
        <position position="507"/>
    </location>
</feature>
<dbReference type="SUPFAM" id="SSF53300">
    <property type="entry name" value="vWA-like"/>
    <property type="match status" value="1"/>
</dbReference>
<dbReference type="InterPro" id="IPR036465">
    <property type="entry name" value="vWFA_dom_sf"/>
</dbReference>
<dbReference type="InterPro" id="IPR002035">
    <property type="entry name" value="VWF_A"/>
</dbReference>
<comment type="caution">
    <text evidence="1">The sequence shown here is derived from an EMBL/GenBank/DDBJ whole genome shotgun (WGS) entry which is preliminary data.</text>
</comment>
<keyword evidence="2" id="KW-1185">Reference proteome</keyword>
<dbReference type="PANTHER" id="PTHR24020">
    <property type="entry name" value="COLLAGEN ALPHA"/>
    <property type="match status" value="1"/>
</dbReference>
<dbReference type="Gene3D" id="3.40.50.410">
    <property type="entry name" value="von Willebrand factor, type A domain"/>
    <property type="match status" value="1"/>
</dbReference>
<dbReference type="CDD" id="cd01450">
    <property type="entry name" value="vWFA_subfamily_ECM"/>
    <property type="match status" value="1"/>
</dbReference>
<dbReference type="PRINTS" id="PR00453">
    <property type="entry name" value="VWFADOMAIN"/>
</dbReference>
<organism evidence="1 2">
    <name type="scientific">Paramuricea clavata</name>
    <name type="common">Red gorgonian</name>
    <name type="synonym">Violescent sea-whip</name>
    <dbReference type="NCBI Taxonomy" id="317549"/>
    <lineage>
        <taxon>Eukaryota</taxon>
        <taxon>Metazoa</taxon>
        <taxon>Cnidaria</taxon>
        <taxon>Anthozoa</taxon>
        <taxon>Octocorallia</taxon>
        <taxon>Malacalcyonacea</taxon>
        <taxon>Plexauridae</taxon>
        <taxon>Paramuricea</taxon>
    </lineage>
</organism>
<evidence type="ECO:0000313" key="2">
    <source>
        <dbReference type="Proteomes" id="UP001152795"/>
    </source>
</evidence>